<keyword evidence="5" id="KW-1185">Reference proteome</keyword>
<dbReference type="Pfam" id="PF01558">
    <property type="entry name" value="POR"/>
    <property type="match status" value="1"/>
</dbReference>
<evidence type="ECO:0000313" key="4">
    <source>
        <dbReference type="EMBL" id="MCF4141564.1"/>
    </source>
</evidence>
<dbReference type="SUPFAM" id="SSF53323">
    <property type="entry name" value="Pyruvate-ferredoxin oxidoreductase, PFOR, domain III"/>
    <property type="match status" value="1"/>
</dbReference>
<accession>A0ABS9ELI9</accession>
<keyword evidence="2" id="KW-0812">Transmembrane</keyword>
<evidence type="ECO:0000259" key="3">
    <source>
        <dbReference type="Pfam" id="PF01558"/>
    </source>
</evidence>
<sequence length="184" mass="20019">MQFVIVGTGGQGILFASKALGHIAMEKGRSVVGSEVHGMAQRGGSVVSHFKVGEYLSPLVKVGEADVLLAFDQNEAVRNLHYLRDGGTLVVNLYDPEVFRNDRLQRSLERRNIEVHPIGGYSILKEHMGGRFLFLNVLILGAMCGAGVGGVSVDEMNQAIRDLAPARFVEENLKVLKLGYEAAR</sequence>
<keyword evidence="2" id="KW-1133">Transmembrane helix</keyword>
<comment type="caution">
    <text evidence="4">The sequence shown here is derived from an EMBL/GenBank/DDBJ whole genome shotgun (WGS) entry which is preliminary data.</text>
</comment>
<organism evidence="4 5">
    <name type="scientific">Dethiosulfovibrio marinus</name>
    <dbReference type="NCBI Taxonomy" id="133532"/>
    <lineage>
        <taxon>Bacteria</taxon>
        <taxon>Thermotogati</taxon>
        <taxon>Synergistota</taxon>
        <taxon>Synergistia</taxon>
        <taxon>Synergistales</taxon>
        <taxon>Dethiosulfovibrionaceae</taxon>
        <taxon>Dethiosulfovibrio</taxon>
    </lineage>
</organism>
<dbReference type="InterPro" id="IPR002869">
    <property type="entry name" value="Pyrv_flavodox_OxRed_cen"/>
</dbReference>
<evidence type="ECO:0000256" key="1">
    <source>
        <dbReference type="ARBA" id="ARBA00023002"/>
    </source>
</evidence>
<dbReference type="RefSeq" id="WP_236098040.1">
    <property type="nucleotide sequence ID" value="NZ_JAKGUD010000002.1"/>
</dbReference>
<feature type="domain" description="Pyruvate/ketoisovalerate oxidoreductase catalytic" evidence="3">
    <location>
        <begin position="9"/>
        <end position="181"/>
    </location>
</feature>
<dbReference type="EMBL" id="JAKGUD010000002">
    <property type="protein sequence ID" value="MCF4141564.1"/>
    <property type="molecule type" value="Genomic_DNA"/>
</dbReference>
<dbReference type="Proteomes" id="UP001200430">
    <property type="component" value="Unassembled WGS sequence"/>
</dbReference>
<reference evidence="4 5" key="1">
    <citation type="submission" date="2022-01" db="EMBL/GenBank/DDBJ databases">
        <title>Dethiosulfovibrio faecalis sp. nov., a novel proteolytic, non-sulfur-reducing bacterium isolated from a marine aquaculture solid waste bioreactor.</title>
        <authorList>
            <person name="Grabowski S."/>
            <person name="Apolinario E."/>
            <person name="Schneider N."/>
            <person name="Marshall C.W."/>
            <person name="Sowers K.R."/>
        </authorList>
    </citation>
    <scope>NUCLEOTIDE SEQUENCE [LARGE SCALE GENOMIC DNA]</scope>
    <source>
        <strain evidence="4 5">DSM 12537</strain>
    </source>
</reference>
<dbReference type="Gene3D" id="3.40.920.10">
    <property type="entry name" value="Pyruvate-ferredoxin oxidoreductase, PFOR, domain III"/>
    <property type="match status" value="1"/>
</dbReference>
<feature type="transmembrane region" description="Helical" evidence="2">
    <location>
        <begin position="132"/>
        <end position="153"/>
    </location>
</feature>
<proteinExistence type="predicted"/>
<dbReference type="InterPro" id="IPR019752">
    <property type="entry name" value="Pyrv/ketoisovalerate_OxRed_cat"/>
</dbReference>
<protein>
    <submittedName>
        <fullName evidence="4">2-oxoacid:acceptor oxidoreductase family protein</fullName>
    </submittedName>
</protein>
<gene>
    <name evidence="4" type="ORF">L2W38_01865</name>
</gene>
<name>A0ABS9ELI9_9BACT</name>
<keyword evidence="1" id="KW-0560">Oxidoreductase</keyword>
<dbReference type="PANTHER" id="PTHR43854:SF1">
    <property type="entry name" value="INDOLEPYRUVATE OXIDOREDUCTASE SUBUNIT IORB"/>
    <property type="match status" value="1"/>
</dbReference>
<dbReference type="InterPro" id="IPR052198">
    <property type="entry name" value="IorB_Oxidoreductase"/>
</dbReference>
<evidence type="ECO:0000256" key="2">
    <source>
        <dbReference type="SAM" id="Phobius"/>
    </source>
</evidence>
<dbReference type="PANTHER" id="PTHR43854">
    <property type="entry name" value="INDOLEPYRUVATE OXIDOREDUCTASE SUBUNIT IORB"/>
    <property type="match status" value="1"/>
</dbReference>
<keyword evidence="2" id="KW-0472">Membrane</keyword>
<evidence type="ECO:0000313" key="5">
    <source>
        <dbReference type="Proteomes" id="UP001200430"/>
    </source>
</evidence>